<dbReference type="KEGG" id="gfl:GRFL_3498"/>
<feature type="compositionally biased region" description="Basic and acidic residues" evidence="1">
    <location>
        <begin position="485"/>
        <end position="551"/>
    </location>
</feature>
<proteinExistence type="predicted"/>
<protein>
    <submittedName>
        <fullName evidence="3">Regulatory sensor-transducer, BlaR1/MecR1 family</fullName>
    </submittedName>
</protein>
<dbReference type="PANTHER" id="PTHR34978">
    <property type="entry name" value="POSSIBLE SENSOR-TRANSDUCER PROTEIN BLAR"/>
    <property type="match status" value="1"/>
</dbReference>
<evidence type="ECO:0000256" key="2">
    <source>
        <dbReference type="SAM" id="Phobius"/>
    </source>
</evidence>
<name>A0A1L7IAR6_9FLAO</name>
<feature type="transmembrane region" description="Helical" evidence="2">
    <location>
        <begin position="263"/>
        <end position="281"/>
    </location>
</feature>
<gene>
    <name evidence="3" type="ORF">GRFL_3498</name>
</gene>
<organism evidence="3 4">
    <name type="scientific">Christiangramia flava JLT2011</name>
    <dbReference type="NCBI Taxonomy" id="1229726"/>
    <lineage>
        <taxon>Bacteria</taxon>
        <taxon>Pseudomonadati</taxon>
        <taxon>Bacteroidota</taxon>
        <taxon>Flavobacteriia</taxon>
        <taxon>Flavobacteriales</taxon>
        <taxon>Flavobacteriaceae</taxon>
        <taxon>Christiangramia</taxon>
    </lineage>
</organism>
<feature type="region of interest" description="Disordered" evidence="1">
    <location>
        <begin position="485"/>
        <end position="563"/>
    </location>
</feature>
<feature type="transmembrane region" description="Helical" evidence="2">
    <location>
        <begin position="84"/>
        <end position="103"/>
    </location>
</feature>
<keyword evidence="2" id="KW-1133">Transmembrane helix</keyword>
<dbReference type="Proteomes" id="UP000186230">
    <property type="component" value="Chromosome"/>
</dbReference>
<feature type="transmembrane region" description="Helical" evidence="2">
    <location>
        <begin position="6"/>
        <end position="22"/>
    </location>
</feature>
<feature type="compositionally biased region" description="Pro residues" evidence="1">
    <location>
        <begin position="387"/>
        <end position="404"/>
    </location>
</feature>
<keyword evidence="4" id="KW-1185">Reference proteome</keyword>
<keyword evidence="2" id="KW-0472">Membrane</keyword>
<dbReference type="RefSeq" id="WP_083645770.1">
    <property type="nucleotide sequence ID" value="NZ_AMRU01000004.1"/>
</dbReference>
<dbReference type="CDD" id="cd07341">
    <property type="entry name" value="M56_BlaR1_MecR1_like"/>
    <property type="match status" value="1"/>
</dbReference>
<dbReference type="PANTHER" id="PTHR34978:SF3">
    <property type="entry name" value="SLR0241 PROTEIN"/>
    <property type="match status" value="1"/>
</dbReference>
<dbReference type="InterPro" id="IPR008756">
    <property type="entry name" value="Peptidase_M56"/>
</dbReference>
<dbReference type="EMBL" id="CP016359">
    <property type="protein sequence ID" value="APU70222.1"/>
    <property type="molecule type" value="Genomic_DNA"/>
</dbReference>
<evidence type="ECO:0000313" key="3">
    <source>
        <dbReference type="EMBL" id="APU70222.1"/>
    </source>
</evidence>
<dbReference type="STRING" id="1229726.GRFL_3498"/>
<sequence length="616" mass="71506">MLEYLLKSGACLLVFFSFYKLLLENERFLSFKRFYLLGMIVLSLVIPLITFSYTTTEPAIIRVVEDASWQTANTQALQVSFWEAYGANILISLYLVGFLFFLARFIRNFRNILEQVKNNEHLPDYRYIYVLLKKRLDPHSFLNYIFLNRSDFHNEQISEAVLEHEKAHVDQKHSLDLIFIEIIQVIFWFNPLIFFIKRSAKLNHEFLADEQVLKGETSAFDYSNILYQYTSRSFESSLSSSISHSLIKKRIIMISKEFSRKRFWLRLAIFIPVTTMCLYLFNNEIVAKPAATLIAEQPETMLAVQKTKTISVKVEEEDIWLNGKSVKLKNFAKAMDKLTSGWTTSEMQQPNFNVDFSNSSTPFINKLNAEYKKSKLAQVSGINFMAPPAPPAPAGNMPPPPPPARGENAEVAPPPPPNPAQVEVIEVVEDDPAPATKRVIEVIEDDEKLREDRIRLIEIREERREEMEQKRQELMEKQQELAEMRKELRENEELSKADREKAQSEIDQKQAEMREEMAHAREKMAKVRQEQREVARRHMQQDRARLRERPPHPPAPPRPEQMIDEIESSGGSFYLNGKKSTADEIRKVVKTNKDININVHKTEKTGAKMEVTTKED</sequence>
<keyword evidence="2" id="KW-0812">Transmembrane</keyword>
<dbReference type="Pfam" id="PF05569">
    <property type="entry name" value="Peptidase_M56"/>
    <property type="match status" value="1"/>
</dbReference>
<feature type="region of interest" description="Disordered" evidence="1">
    <location>
        <begin position="387"/>
        <end position="419"/>
    </location>
</feature>
<dbReference type="InterPro" id="IPR052173">
    <property type="entry name" value="Beta-lactam_resp_regulator"/>
</dbReference>
<accession>A0A1L7IAR6</accession>
<dbReference type="OrthoDB" id="1522859at2"/>
<reference evidence="3 4" key="1">
    <citation type="submission" date="2016-07" db="EMBL/GenBank/DDBJ databases">
        <title>Multi-omics approach to identify versatile polysaccharide utilization systems of a marine flavobacterium Gramella flava.</title>
        <authorList>
            <person name="Tang K."/>
        </authorList>
    </citation>
    <scope>NUCLEOTIDE SEQUENCE [LARGE SCALE GENOMIC DNA]</scope>
    <source>
        <strain evidence="3 4">JLT2011</strain>
    </source>
</reference>
<dbReference type="AlphaFoldDB" id="A0A1L7IAR6"/>
<feature type="transmembrane region" description="Helical" evidence="2">
    <location>
        <begin position="34"/>
        <end position="53"/>
    </location>
</feature>
<evidence type="ECO:0000256" key="1">
    <source>
        <dbReference type="SAM" id="MobiDB-lite"/>
    </source>
</evidence>
<evidence type="ECO:0000313" key="4">
    <source>
        <dbReference type="Proteomes" id="UP000186230"/>
    </source>
</evidence>